<dbReference type="GO" id="GO:0005886">
    <property type="term" value="C:plasma membrane"/>
    <property type="evidence" value="ECO:0007669"/>
    <property type="project" value="UniProtKB-SubCell"/>
</dbReference>
<feature type="transmembrane region" description="Helical" evidence="10">
    <location>
        <begin position="56"/>
        <end position="75"/>
    </location>
</feature>
<dbReference type="InterPro" id="IPR050516">
    <property type="entry name" value="Olfactory_GPCR"/>
</dbReference>
<dbReference type="PROSITE" id="PS50262">
    <property type="entry name" value="G_PROTEIN_RECEP_F1_2"/>
    <property type="match status" value="1"/>
</dbReference>
<keyword evidence="6" id="KW-0297">G-protein coupled receptor</keyword>
<dbReference type="FunFam" id="1.20.1070.10:FF:000015">
    <property type="entry name" value="Olfactory receptor"/>
    <property type="match status" value="1"/>
</dbReference>
<dbReference type="GO" id="GO:0004984">
    <property type="term" value="F:olfactory receptor activity"/>
    <property type="evidence" value="ECO:0007669"/>
    <property type="project" value="InterPro"/>
</dbReference>
<keyword evidence="5 10" id="KW-1133">Transmembrane helix</keyword>
<feature type="transmembrane region" description="Helical" evidence="10">
    <location>
        <begin position="232"/>
        <end position="254"/>
    </location>
</feature>
<gene>
    <name evidence="12" type="ORF">GDO81_019160</name>
</gene>
<evidence type="ECO:0000256" key="7">
    <source>
        <dbReference type="ARBA" id="ARBA00023136"/>
    </source>
</evidence>
<dbReference type="Pfam" id="PF13853">
    <property type="entry name" value="7tm_4"/>
    <property type="match status" value="1"/>
</dbReference>
<feature type="transmembrane region" description="Helical" evidence="10">
    <location>
        <begin position="197"/>
        <end position="220"/>
    </location>
</feature>
<dbReference type="GO" id="GO:0004930">
    <property type="term" value="F:G protein-coupled receptor activity"/>
    <property type="evidence" value="ECO:0007669"/>
    <property type="project" value="UniProtKB-KW"/>
</dbReference>
<proteinExistence type="predicted"/>
<sequence>MENSTFDFFILTFDSSSEKKPMLSIFFVVVYLTGVVANSTTITVICRDHRLHTPMYLFLCNLSIVDLCYTTSTVPKLVHMLLSGDYTLSYHECLIQMYFFLHVATTEDLLLFIMAYDRYVAICNPLHYNHILSRKSCIMFIVVAWLTGCINSTIATLTTCNIPLYSNIVPQFLCEFKAFAKISCPNAGFQLFSYMEVVIFGFGPFLCSIISYVLVIIVILHIKSSDGRRKAFSTCSSHLIVLTMYYGTWMSVYIMPPLQDSQVFDLTLSILFAVITPMLNPLIYTVRNKDVKRAIRKLLGCKIGGE</sequence>
<dbReference type="SUPFAM" id="SSF81321">
    <property type="entry name" value="Family A G protein-coupled receptor-like"/>
    <property type="match status" value="1"/>
</dbReference>
<keyword evidence="9" id="KW-0807">Transducer</keyword>
<evidence type="ECO:0000256" key="6">
    <source>
        <dbReference type="ARBA" id="ARBA00023040"/>
    </source>
</evidence>
<evidence type="ECO:0000256" key="10">
    <source>
        <dbReference type="SAM" id="Phobius"/>
    </source>
</evidence>
<dbReference type="PRINTS" id="PR00237">
    <property type="entry name" value="GPCRRHODOPSN"/>
</dbReference>
<keyword evidence="3 10" id="KW-0812">Transmembrane</keyword>
<evidence type="ECO:0000256" key="5">
    <source>
        <dbReference type="ARBA" id="ARBA00022989"/>
    </source>
</evidence>
<keyword evidence="2" id="KW-1003">Cell membrane</keyword>
<keyword evidence="4" id="KW-0716">Sensory transduction</keyword>
<accession>A0AAV6ZBG7</accession>
<feature type="transmembrane region" description="Helical" evidence="10">
    <location>
        <begin position="22"/>
        <end position="44"/>
    </location>
</feature>
<protein>
    <recommendedName>
        <fullName evidence="11">G-protein coupled receptors family 1 profile domain-containing protein</fullName>
    </recommendedName>
</protein>
<keyword evidence="8" id="KW-0675">Receptor</keyword>
<evidence type="ECO:0000313" key="12">
    <source>
        <dbReference type="EMBL" id="KAG8546356.1"/>
    </source>
</evidence>
<evidence type="ECO:0000259" key="11">
    <source>
        <dbReference type="PROSITE" id="PS50262"/>
    </source>
</evidence>
<evidence type="ECO:0000313" key="13">
    <source>
        <dbReference type="Proteomes" id="UP000824782"/>
    </source>
</evidence>
<evidence type="ECO:0000256" key="3">
    <source>
        <dbReference type="ARBA" id="ARBA00022692"/>
    </source>
</evidence>
<dbReference type="Proteomes" id="UP000824782">
    <property type="component" value="Unassembled WGS sequence"/>
</dbReference>
<feature type="transmembrane region" description="Helical" evidence="10">
    <location>
        <begin position="95"/>
        <end position="116"/>
    </location>
</feature>
<keyword evidence="7 10" id="KW-0472">Membrane</keyword>
<evidence type="ECO:0000256" key="4">
    <source>
        <dbReference type="ARBA" id="ARBA00022725"/>
    </source>
</evidence>
<evidence type="ECO:0000256" key="1">
    <source>
        <dbReference type="ARBA" id="ARBA00004651"/>
    </source>
</evidence>
<dbReference type="InterPro" id="IPR000276">
    <property type="entry name" value="GPCR_Rhodpsn"/>
</dbReference>
<comment type="subcellular location">
    <subcellularLocation>
        <location evidence="1">Cell membrane</location>
        <topology evidence="1">Multi-pass membrane protein</topology>
    </subcellularLocation>
</comment>
<feature type="transmembrane region" description="Helical" evidence="10">
    <location>
        <begin position="137"/>
        <end position="157"/>
    </location>
</feature>
<dbReference type="Gene3D" id="1.20.1070.10">
    <property type="entry name" value="Rhodopsin 7-helix transmembrane proteins"/>
    <property type="match status" value="1"/>
</dbReference>
<dbReference type="CDD" id="cd13954">
    <property type="entry name" value="7tmA_OR"/>
    <property type="match status" value="1"/>
</dbReference>
<feature type="transmembrane region" description="Helical" evidence="10">
    <location>
        <begin position="266"/>
        <end position="286"/>
    </location>
</feature>
<evidence type="ECO:0000256" key="2">
    <source>
        <dbReference type="ARBA" id="ARBA00022475"/>
    </source>
</evidence>
<dbReference type="AlphaFoldDB" id="A0AAV6ZBG7"/>
<name>A0AAV6ZBG7_ENGPU</name>
<dbReference type="SMART" id="SM01381">
    <property type="entry name" value="7TM_GPCR_Srsx"/>
    <property type="match status" value="1"/>
</dbReference>
<dbReference type="PRINTS" id="PR00245">
    <property type="entry name" value="OLFACTORYR"/>
</dbReference>
<keyword evidence="13" id="KW-1185">Reference proteome</keyword>
<keyword evidence="4" id="KW-0552">Olfaction</keyword>
<evidence type="ECO:0000256" key="8">
    <source>
        <dbReference type="ARBA" id="ARBA00023170"/>
    </source>
</evidence>
<feature type="domain" description="G-protein coupled receptors family 1 profile" evidence="11">
    <location>
        <begin position="37"/>
        <end position="284"/>
    </location>
</feature>
<comment type="caution">
    <text evidence="12">The sequence shown here is derived from an EMBL/GenBank/DDBJ whole genome shotgun (WGS) entry which is preliminary data.</text>
</comment>
<reference evidence="12" key="1">
    <citation type="thesis" date="2020" institute="ProQuest LLC" country="789 East Eisenhower Parkway, Ann Arbor, MI, USA">
        <title>Comparative Genomics and Chromosome Evolution.</title>
        <authorList>
            <person name="Mudd A.B."/>
        </authorList>
    </citation>
    <scope>NUCLEOTIDE SEQUENCE</scope>
    <source>
        <strain evidence="12">237g6f4</strain>
        <tissue evidence="12">Blood</tissue>
    </source>
</reference>
<organism evidence="12 13">
    <name type="scientific">Engystomops pustulosus</name>
    <name type="common">Tungara frog</name>
    <name type="synonym">Physalaemus pustulosus</name>
    <dbReference type="NCBI Taxonomy" id="76066"/>
    <lineage>
        <taxon>Eukaryota</taxon>
        <taxon>Metazoa</taxon>
        <taxon>Chordata</taxon>
        <taxon>Craniata</taxon>
        <taxon>Vertebrata</taxon>
        <taxon>Euteleostomi</taxon>
        <taxon>Amphibia</taxon>
        <taxon>Batrachia</taxon>
        <taxon>Anura</taxon>
        <taxon>Neobatrachia</taxon>
        <taxon>Hyloidea</taxon>
        <taxon>Leptodactylidae</taxon>
        <taxon>Leiuperinae</taxon>
        <taxon>Engystomops</taxon>
    </lineage>
</organism>
<evidence type="ECO:0000256" key="9">
    <source>
        <dbReference type="ARBA" id="ARBA00023224"/>
    </source>
</evidence>
<dbReference type="PANTHER" id="PTHR26452">
    <property type="entry name" value="OLFACTORY RECEPTOR"/>
    <property type="match status" value="1"/>
</dbReference>
<dbReference type="EMBL" id="WNYA01001127">
    <property type="protein sequence ID" value="KAG8546356.1"/>
    <property type="molecule type" value="Genomic_DNA"/>
</dbReference>
<dbReference type="InterPro" id="IPR017452">
    <property type="entry name" value="GPCR_Rhodpsn_7TM"/>
</dbReference>
<dbReference type="InterPro" id="IPR000725">
    <property type="entry name" value="Olfact_rcpt"/>
</dbReference>